<feature type="transmembrane region" description="Helical" evidence="3">
    <location>
        <begin position="54"/>
        <end position="74"/>
    </location>
</feature>
<dbReference type="InterPro" id="IPR011050">
    <property type="entry name" value="Pectin_lyase_fold/virulence"/>
</dbReference>
<accession>A0A1H5SUM9</accession>
<feature type="compositionally biased region" description="Gly residues" evidence="2">
    <location>
        <begin position="129"/>
        <end position="149"/>
    </location>
</feature>
<dbReference type="Pfam" id="PF12951">
    <property type="entry name" value="PATR"/>
    <property type="match status" value="3"/>
</dbReference>
<dbReference type="SUPFAM" id="SSF51126">
    <property type="entry name" value="Pectin lyase-like"/>
    <property type="match status" value="2"/>
</dbReference>
<dbReference type="Pfam" id="PF03797">
    <property type="entry name" value="Autotransporter"/>
    <property type="match status" value="1"/>
</dbReference>
<protein>
    <submittedName>
        <fullName evidence="6">Autotransporter-associated beta strand repeat-containing protein</fullName>
    </submittedName>
</protein>
<keyword evidence="3" id="KW-1133">Transmembrane helix</keyword>
<feature type="domain" description="Autotransporter" evidence="5">
    <location>
        <begin position="1119"/>
        <end position="1401"/>
    </location>
</feature>
<evidence type="ECO:0000256" key="3">
    <source>
        <dbReference type="SAM" id="Phobius"/>
    </source>
</evidence>
<evidence type="ECO:0000313" key="6">
    <source>
        <dbReference type="EMBL" id="SEF53581.1"/>
    </source>
</evidence>
<reference evidence="6 7" key="1">
    <citation type="submission" date="2016-10" db="EMBL/GenBank/DDBJ databases">
        <authorList>
            <person name="de Groot N.N."/>
        </authorList>
    </citation>
    <scope>NUCLEOTIDE SEQUENCE [LARGE SCALE GENOMIC DNA]</scope>
    <source>
        <strain evidence="6 7">DSM 26656</strain>
    </source>
</reference>
<feature type="chain" id="PRO_5009284413" evidence="4">
    <location>
        <begin position="21"/>
        <end position="1401"/>
    </location>
</feature>
<evidence type="ECO:0000259" key="5">
    <source>
        <dbReference type="PROSITE" id="PS51208"/>
    </source>
</evidence>
<organism evidence="6 7">
    <name type="scientific">Bosea lathyri</name>
    <dbReference type="NCBI Taxonomy" id="1036778"/>
    <lineage>
        <taxon>Bacteria</taxon>
        <taxon>Pseudomonadati</taxon>
        <taxon>Pseudomonadota</taxon>
        <taxon>Alphaproteobacteria</taxon>
        <taxon>Hyphomicrobiales</taxon>
        <taxon>Boseaceae</taxon>
        <taxon>Bosea</taxon>
    </lineage>
</organism>
<feature type="region of interest" description="Disordered" evidence="2">
    <location>
        <begin position="116"/>
        <end position="175"/>
    </location>
</feature>
<evidence type="ECO:0000313" key="7">
    <source>
        <dbReference type="Proteomes" id="UP000236743"/>
    </source>
</evidence>
<dbReference type="SUPFAM" id="SSF103515">
    <property type="entry name" value="Autotransporter"/>
    <property type="match status" value="1"/>
</dbReference>
<evidence type="ECO:0000256" key="1">
    <source>
        <dbReference type="ARBA" id="ARBA00022729"/>
    </source>
</evidence>
<keyword evidence="3" id="KW-0472">Membrane</keyword>
<keyword evidence="7" id="KW-1185">Reference proteome</keyword>
<gene>
    <name evidence="6" type="ORF">SAMN04488115_101400</name>
</gene>
<dbReference type="EMBL" id="FNUY01000001">
    <property type="protein sequence ID" value="SEF53581.1"/>
    <property type="molecule type" value="Genomic_DNA"/>
</dbReference>
<keyword evidence="1 4" id="KW-0732">Signal</keyword>
<sequence>MTVRGRGSLMRPLASHCAIAAPASRSSLLADAGGEIGTRAGSVSRRRKSLRMTTSWTCLSLGLSLGAGLLLLPYPAAAQQITQGGGTGGGTGTSYGAGGIAGGGGGAGGGSLGLTGAGGDAAQTPGGSASPGGTGDNGAGGLGGAGGAPGTPNDLAAGGGGGGGEGSLDNAFPGDGGAGGAGGVGTVLNTTSPFQLGSGFAGGAGAAGLNRPAGSLAGDGSAGGGAGGLVLTGAGATLDTNGFAITGGAGGAGADASGGGGAGLVLLDGGTVTVGSGAGGTSAIAGGQGGDGSYAGNGGAGLFLCNGGTLSHQAGTITGGAGGSGQFVGHGGAGVLSNQGTIDNRATITGGGSGDADVGHGVSARRSGGAGLEAWGGTIANTATGVISGGAGGNQTSTNPVYAAGVGGAGVVFRDGQSASLDNAGTIRGGNGGTVVAGSNFGPGGVGIVGAASGGISIINSGSISGGLSGDGVRANAVALFGSNNRFEIWSGSTTTGNVLVHGGGTNNMLALGGSADGTVDIGNLVSSHTGFSAYEKTGSSTWALSGAGNQNWAIREGTLSGNTASMAGNLTFATGAGTRGVIFDQSADGSYSGTISGDGSFTKTNTGTLTLAGVQSHTGDTTISAGTLRMGTADALASSAGIVLQGSSTWDLNGYNQTVRRLEGNAPGTAVNLGTATLTIDNSAFFVFRGDISGSGGLTKTGSAGLNIFGTNTYSGPTNVAGGTLRIGQNGSIRNSAAINVSNGARFAVYEPNALSPTGAVTLAGAGSQFETVFDQRIGSLAGEADTSVILGPGAVLTTGANNTSTVFSGTIGSVIGDGSLTKVGTGSFTLNGTNQYEGATLVSAGSLIVNGSIAASSGVTVAAGSTLGGSGVVPTTVINGGTLSPGNSPGTLTVNGNLTLTPGSTYLAEIQGAVSDRVNVTGTASLAGTLRLMPLGGAYSFNSAYTLLSAAGGLGGTSFSPVDTTGSFGDGVTTAVSYTANTVQLTLTPKPLTPIVDPVVPTPEPASPRLGVGRPANAYAIASAIDAAVANGGDPSALFGIYDLPAASIPAAVNSLSGEVHTAAPAMAHVASDQFLRTMLDPTAAGRLGAGSAGPGTAALSGLARKGADQPVVPSRLDMPFYSVWGSAYGSHGRTDGNAGIGSARRNIDDAHLATGVDIRLMPGAVAGLAVSGGTARASLPGLRGKIDADVLQAGLYGVMQLGPVKLGGALSYARLENDVSRGIPALGSSLSSSYATTAWSGRMQASAALLSWNGLSVSPLAAIQATRARSPAVVEANWAGADAGVLALAKRNDATARSELGVQLDADTVFGGVPVTGHVRAAWAHYVQRDVDLTASLTGLPGAVFTATGAEVDRNSALLSAGMMARLSERVSLGLNLDGELSGNSARIGGSAQLRVSF</sequence>
<keyword evidence="3" id="KW-0812">Transmembrane</keyword>
<dbReference type="InterPro" id="IPR036709">
    <property type="entry name" value="Autotransporte_beta_dom_sf"/>
</dbReference>
<dbReference type="Gene3D" id="2.40.128.130">
    <property type="entry name" value="Autotransporter beta-domain"/>
    <property type="match status" value="1"/>
</dbReference>
<dbReference type="Proteomes" id="UP000236743">
    <property type="component" value="Unassembled WGS sequence"/>
</dbReference>
<evidence type="ECO:0000256" key="2">
    <source>
        <dbReference type="SAM" id="MobiDB-lite"/>
    </source>
</evidence>
<dbReference type="InterPro" id="IPR013425">
    <property type="entry name" value="Autotrns_rpt"/>
</dbReference>
<dbReference type="SMART" id="SM00869">
    <property type="entry name" value="Autotransporter"/>
    <property type="match status" value="1"/>
</dbReference>
<evidence type="ECO:0000256" key="4">
    <source>
        <dbReference type="SAM" id="SignalP"/>
    </source>
</evidence>
<dbReference type="InterPro" id="IPR005546">
    <property type="entry name" value="Autotransporte_beta"/>
</dbReference>
<name>A0A1H5SUM9_9HYPH</name>
<proteinExistence type="predicted"/>
<feature type="signal peptide" evidence="4">
    <location>
        <begin position="1"/>
        <end position="20"/>
    </location>
</feature>
<feature type="compositionally biased region" description="Gly residues" evidence="2">
    <location>
        <begin position="157"/>
        <end position="166"/>
    </location>
</feature>
<dbReference type="NCBIfam" id="TIGR02601">
    <property type="entry name" value="autotrns_rpt"/>
    <property type="match status" value="3"/>
</dbReference>
<dbReference type="PROSITE" id="PS51208">
    <property type="entry name" value="AUTOTRANSPORTER"/>
    <property type="match status" value="1"/>
</dbReference>